<dbReference type="Gene3D" id="2.60.120.10">
    <property type="entry name" value="Jelly Rolls"/>
    <property type="match status" value="1"/>
</dbReference>
<name>A0ABY8DR76_9LACO</name>
<protein>
    <submittedName>
        <fullName evidence="3">Class I mannose-6-phosphate isomerase</fullName>
    </submittedName>
</protein>
<dbReference type="PANTHER" id="PTHR42742">
    <property type="entry name" value="TRANSCRIPTIONAL REPRESSOR MPRA"/>
    <property type="match status" value="1"/>
</dbReference>
<sequence>MIVDAATGIATSFFLATQQNPQKFGLIPGEVYPLIIDMLGADANLSIQVHPTDSYARDKGYLYGKSESWYFIQQPLDQHVYSGLSDTSMLNEITSYPSLTEQIAGCESVTTGDYLFVPAGTLHAITAGSLVYEIQQATDVTYRLYDYGRKGLDGKPRKLDVSDGLSTLNPEQTVQKQPFTINQSIQERAYQLRLIKLVHDLVVTNFSAIASALTLIKGTATADHHTLHLGQSLLLLPNESVNLEGNGELIQATPNPYWR</sequence>
<dbReference type="InterPro" id="IPR011051">
    <property type="entry name" value="RmlC_Cupin_sf"/>
</dbReference>
<keyword evidence="2" id="KW-0862">Zinc</keyword>
<dbReference type="EMBL" id="CP120687">
    <property type="protein sequence ID" value="WFB39481.1"/>
    <property type="molecule type" value="Genomic_DNA"/>
</dbReference>
<keyword evidence="3" id="KW-0413">Isomerase</keyword>
<accession>A0ABY8DR76</accession>
<evidence type="ECO:0000256" key="2">
    <source>
        <dbReference type="ARBA" id="ARBA00022833"/>
    </source>
</evidence>
<dbReference type="InterPro" id="IPR051804">
    <property type="entry name" value="Carb_Metab_Reg_Kinase/Isom"/>
</dbReference>
<dbReference type="RefSeq" id="WP_152902735.1">
    <property type="nucleotide sequence ID" value="NZ_CP120687.1"/>
</dbReference>
<dbReference type="GO" id="GO:0016853">
    <property type="term" value="F:isomerase activity"/>
    <property type="evidence" value="ECO:0007669"/>
    <property type="project" value="UniProtKB-KW"/>
</dbReference>
<evidence type="ECO:0000256" key="1">
    <source>
        <dbReference type="ARBA" id="ARBA00022723"/>
    </source>
</evidence>
<evidence type="ECO:0000313" key="3">
    <source>
        <dbReference type="EMBL" id="WFB39481.1"/>
    </source>
</evidence>
<keyword evidence="4" id="KW-1185">Reference proteome</keyword>
<evidence type="ECO:0000313" key="4">
    <source>
        <dbReference type="Proteomes" id="UP001220228"/>
    </source>
</evidence>
<dbReference type="SUPFAM" id="SSF51182">
    <property type="entry name" value="RmlC-like cupins"/>
    <property type="match status" value="1"/>
</dbReference>
<keyword evidence="1" id="KW-0479">Metal-binding</keyword>
<reference evidence="3 4" key="1">
    <citation type="submission" date="2023-03" db="EMBL/GenBank/DDBJ databases">
        <authorList>
            <person name="Ruckert-Reed C."/>
        </authorList>
    </citation>
    <scope>NUCLEOTIDE SEQUENCE [LARGE SCALE GENOMIC DNA]</scope>
    <source>
        <strain evidence="3 4">DSM 115425</strain>
    </source>
</reference>
<dbReference type="PANTHER" id="PTHR42742:SF3">
    <property type="entry name" value="FRUCTOKINASE"/>
    <property type="match status" value="1"/>
</dbReference>
<organism evidence="3 4">
    <name type="scientific">Lacticaseibacillus huelsenbergensis</name>
    <dbReference type="NCBI Taxonomy" id="3035291"/>
    <lineage>
        <taxon>Bacteria</taxon>
        <taxon>Bacillati</taxon>
        <taxon>Bacillota</taxon>
        <taxon>Bacilli</taxon>
        <taxon>Lactobacillales</taxon>
        <taxon>Lactobacillaceae</taxon>
        <taxon>Lacticaseibacillus</taxon>
    </lineage>
</organism>
<dbReference type="Proteomes" id="UP001220228">
    <property type="component" value="Chromosome"/>
</dbReference>
<dbReference type="InterPro" id="IPR014710">
    <property type="entry name" value="RmlC-like_jellyroll"/>
</dbReference>
<proteinExistence type="predicted"/>
<gene>
    <name evidence="3" type="ORF">LHUE1_000203</name>
</gene>
<dbReference type="CDD" id="cd07010">
    <property type="entry name" value="cupin_PMI_type_I_N_bac"/>
    <property type="match status" value="1"/>
</dbReference>